<evidence type="ECO:0000313" key="3">
    <source>
        <dbReference type="Proteomes" id="UP000177697"/>
    </source>
</evidence>
<feature type="compositionally biased region" description="Low complexity" evidence="1">
    <location>
        <begin position="153"/>
        <end position="164"/>
    </location>
</feature>
<dbReference type="Proteomes" id="UP000177697">
    <property type="component" value="Unassembled WGS sequence"/>
</dbReference>
<dbReference type="InterPro" id="IPR036390">
    <property type="entry name" value="WH_DNA-bd_sf"/>
</dbReference>
<comment type="caution">
    <text evidence="2">The sequence shown here is derived from an EMBL/GenBank/DDBJ whole genome shotgun (WGS) entry which is preliminary data.</text>
</comment>
<dbReference type="InterPro" id="IPR036388">
    <property type="entry name" value="WH-like_DNA-bd_sf"/>
</dbReference>
<reference evidence="2 3" key="1">
    <citation type="journal article" date="2016" name="Nat. Commun.">
        <title>Thousands of microbial genomes shed light on interconnected biogeochemical processes in an aquifer system.</title>
        <authorList>
            <person name="Anantharaman K."/>
            <person name="Brown C.T."/>
            <person name="Hug L.A."/>
            <person name="Sharon I."/>
            <person name="Castelle C.J."/>
            <person name="Probst A.J."/>
            <person name="Thomas B.C."/>
            <person name="Singh A."/>
            <person name="Wilkins M.J."/>
            <person name="Karaoz U."/>
            <person name="Brodie E.L."/>
            <person name="Williams K.H."/>
            <person name="Hubbard S.S."/>
            <person name="Banfield J.F."/>
        </authorList>
    </citation>
    <scope>NUCLEOTIDE SEQUENCE [LARGE SCALE GENOMIC DNA]</scope>
</reference>
<evidence type="ECO:0000256" key="1">
    <source>
        <dbReference type="SAM" id="MobiDB-lite"/>
    </source>
</evidence>
<organism evidence="2 3">
    <name type="scientific">Candidatus Zambryskibacteria bacterium RIFOXYC1_FULL_39_10</name>
    <dbReference type="NCBI Taxonomy" id="1802779"/>
    <lineage>
        <taxon>Bacteria</taxon>
        <taxon>Candidatus Zambryskiibacteriota</taxon>
    </lineage>
</organism>
<dbReference type="Gene3D" id="1.10.10.10">
    <property type="entry name" value="Winged helix-like DNA-binding domain superfamily/Winged helix DNA-binding domain"/>
    <property type="match status" value="1"/>
</dbReference>
<protein>
    <submittedName>
        <fullName evidence="2">Uncharacterized protein</fullName>
    </submittedName>
</protein>
<gene>
    <name evidence="2" type="ORF">A2431_03280</name>
</gene>
<dbReference type="AlphaFoldDB" id="A0A1G2UYS1"/>
<feature type="region of interest" description="Disordered" evidence="1">
    <location>
        <begin position="1"/>
        <end position="179"/>
    </location>
</feature>
<sequence length="242" mass="26405">MPDEITPAQISEENKPENLVGQATPEFLPESPKIEENPIPVSPDEPTIETPIPSSPSNSVKTSLDKPEASPSPSPSVQDFGGTKEEVVLDKDQNQGNEPFDEAQDKPLEQVNPNPPATASPEASRAGITIEKHGNDVTITEVMPVRQAQGEEPTAQPKTQTAQTERFEPFAKGNPAKQARMRSRIDKILTMFSKDSNVTNDEVEKLLHVSDATATRYLEVLEKEGKIKQVGKTGKGVTYQKI</sequence>
<dbReference type="SUPFAM" id="SSF46785">
    <property type="entry name" value="Winged helix' DNA-binding domain"/>
    <property type="match status" value="1"/>
</dbReference>
<accession>A0A1G2UYS1</accession>
<evidence type="ECO:0000313" key="2">
    <source>
        <dbReference type="EMBL" id="OHB14527.1"/>
    </source>
</evidence>
<name>A0A1G2UYS1_9BACT</name>
<dbReference type="EMBL" id="MHWW01000019">
    <property type="protein sequence ID" value="OHB14527.1"/>
    <property type="molecule type" value="Genomic_DNA"/>
</dbReference>
<dbReference type="Pfam" id="PF13412">
    <property type="entry name" value="HTH_24"/>
    <property type="match status" value="1"/>
</dbReference>
<feature type="compositionally biased region" description="Low complexity" evidence="1">
    <location>
        <begin position="48"/>
        <end position="59"/>
    </location>
</feature>
<feature type="compositionally biased region" description="Basic and acidic residues" evidence="1">
    <location>
        <begin position="82"/>
        <end position="93"/>
    </location>
</feature>
<proteinExistence type="predicted"/>